<dbReference type="OrthoDB" id="9803598at2"/>
<gene>
    <name evidence="4" type="primary">menF</name>
    <name evidence="6" type="ORF">CHR53_21800</name>
</gene>
<evidence type="ECO:0000313" key="7">
    <source>
        <dbReference type="Proteomes" id="UP000282892"/>
    </source>
</evidence>
<evidence type="ECO:0000256" key="1">
    <source>
        <dbReference type="ARBA" id="ARBA00000799"/>
    </source>
</evidence>
<accession>A0A3Q9QWZ2</accession>
<dbReference type="NCBIfam" id="TIGR00543">
    <property type="entry name" value="isochor_syn"/>
    <property type="match status" value="1"/>
</dbReference>
<dbReference type="InterPro" id="IPR015890">
    <property type="entry name" value="Chorismate_C"/>
</dbReference>
<comment type="catalytic activity">
    <reaction evidence="1 4">
        <text>chorismate = isochorismate</text>
        <dbReference type="Rhea" id="RHEA:18985"/>
        <dbReference type="ChEBI" id="CHEBI:29748"/>
        <dbReference type="ChEBI" id="CHEBI:29780"/>
        <dbReference type="EC" id="5.4.4.2"/>
    </reaction>
</comment>
<comment type="similarity">
    <text evidence="2 4">Belongs to the isochorismate synthase family.</text>
</comment>
<feature type="binding site" evidence="4">
    <location>
        <position position="316"/>
    </location>
    <ligand>
        <name>Mg(2+)</name>
        <dbReference type="ChEBI" id="CHEBI:18420"/>
    </ligand>
</feature>
<dbReference type="GO" id="GO:0009697">
    <property type="term" value="P:salicylic acid biosynthetic process"/>
    <property type="evidence" value="ECO:0007669"/>
    <property type="project" value="TreeGrafter"/>
</dbReference>
<comment type="cofactor">
    <cofactor evidence="4">
        <name>Mg(2+)</name>
        <dbReference type="ChEBI" id="CHEBI:18420"/>
    </cofactor>
</comment>
<dbReference type="EC" id="5.4.4.2" evidence="4"/>
<dbReference type="InterPro" id="IPR034681">
    <property type="entry name" value="MenF"/>
</dbReference>
<organism evidence="6 7">
    <name type="scientific">Neobacillus mesonae</name>
    <dbReference type="NCBI Taxonomy" id="1193713"/>
    <lineage>
        <taxon>Bacteria</taxon>
        <taxon>Bacillati</taxon>
        <taxon>Bacillota</taxon>
        <taxon>Bacilli</taxon>
        <taxon>Bacillales</taxon>
        <taxon>Bacillaceae</taxon>
        <taxon>Neobacillus</taxon>
    </lineage>
</organism>
<dbReference type="UniPathway" id="UPA01057">
    <property type="reaction ID" value="UER00163"/>
</dbReference>
<dbReference type="GO" id="GO:0009234">
    <property type="term" value="P:menaquinone biosynthetic process"/>
    <property type="evidence" value="ECO:0007669"/>
    <property type="project" value="UniProtKB-UniRule"/>
</dbReference>
<comment type="function">
    <text evidence="4">Catalyzes the conversion of chorismate to isochorismate.</text>
</comment>
<dbReference type="PANTHER" id="PTHR42839:SF1">
    <property type="entry name" value="ISOCHORISMATE SYNTHASE MENF"/>
    <property type="match status" value="1"/>
</dbReference>
<keyword evidence="3 4" id="KW-0413">Isomerase</keyword>
<dbReference type="AlphaFoldDB" id="A0A3Q9QWZ2"/>
<feature type="binding site" evidence="4">
    <location>
        <position position="451"/>
    </location>
    <ligand>
        <name>Mg(2+)</name>
        <dbReference type="ChEBI" id="CHEBI:18420"/>
    </ligand>
</feature>
<comment type="pathway">
    <text evidence="4">Quinol/quinone metabolism; 1,4-dihydroxy-2-naphthoate biosynthesis; 1,4-dihydroxy-2-naphthoate from chorismate: step 1/7.</text>
</comment>
<sequence length="466" mass="52901">MLTIQGTEIKDRGITAVKKAQQLGRPVLLSEVYKLDSINPLSFFKIGSERFLGERFFWKDPKGENILIGLGISKQIQSDQATDRFFRVGKEWGDLLEDSLIFNEYVEMGVGPVLFGGFSFDPNKEKTELWSKYPDSLFYLPKYLLSIINEEAYLTTSIVCMPQDDHTLFERILDERNELLHSLYQNSQNEQAVLLETKEIAPEQWKQSVNDVVKELTGGPLKKVVLARELRLIFDKQIEAETVLENLYRQQHESFIFAFESNGDCFLGASPERLVKKQENEILSTCLAGSISRGKTVEEDVRLGETLLHDQKNLIEHQYVVEMIKEALEESCEKVIIPDHPQLMKVRDIQHLYTPVIGEARNDTSLLLLVEKLHPTPALGGLPKREAVEKIRQVEVLDRGFYAAPLGWLDYRGNGEFAVALRSGLIQGNEASLFAGCGVVADSKSESEYLETGLKFRPMLRALRGE</sequence>
<dbReference type="UniPathway" id="UPA00079"/>
<comment type="pathway">
    <text evidence="4">Quinol/quinone metabolism; menaquinone biosynthesis.</text>
</comment>
<evidence type="ECO:0000256" key="4">
    <source>
        <dbReference type="HAMAP-Rule" id="MF_01935"/>
    </source>
</evidence>
<dbReference type="GO" id="GO:0008909">
    <property type="term" value="F:isochorismate synthase activity"/>
    <property type="evidence" value="ECO:0007669"/>
    <property type="project" value="UniProtKB-UniRule"/>
</dbReference>
<dbReference type="Pfam" id="PF00425">
    <property type="entry name" value="Chorismate_bind"/>
    <property type="match status" value="1"/>
</dbReference>
<dbReference type="HAMAP" id="MF_01935">
    <property type="entry name" value="MenF"/>
    <property type="match status" value="1"/>
</dbReference>
<dbReference type="InterPro" id="IPR004561">
    <property type="entry name" value="IsoChor_synthase"/>
</dbReference>
<feature type="active site" description="Proton donor" evidence="4">
    <location>
        <position position="272"/>
    </location>
</feature>
<keyword evidence="7" id="KW-1185">Reference proteome</keyword>
<evidence type="ECO:0000313" key="6">
    <source>
        <dbReference type="EMBL" id="AZU63693.1"/>
    </source>
</evidence>
<evidence type="ECO:0000256" key="3">
    <source>
        <dbReference type="ARBA" id="ARBA00023235"/>
    </source>
</evidence>
<keyword evidence="4" id="KW-0460">Magnesium</keyword>
<evidence type="ECO:0000256" key="2">
    <source>
        <dbReference type="ARBA" id="ARBA00005297"/>
    </source>
</evidence>
<dbReference type="EMBL" id="CP022572">
    <property type="protein sequence ID" value="AZU63693.1"/>
    <property type="molecule type" value="Genomic_DNA"/>
</dbReference>
<dbReference type="Proteomes" id="UP000282892">
    <property type="component" value="Chromosome"/>
</dbReference>
<dbReference type="KEGG" id="nmk:CHR53_21800"/>
<dbReference type="PANTHER" id="PTHR42839">
    <property type="entry name" value="ISOCHORISMATE SYNTHASE ENTC"/>
    <property type="match status" value="1"/>
</dbReference>
<keyword evidence="4" id="KW-0479">Metal-binding</keyword>
<dbReference type="STRING" id="1193713.GCA_001636315_01243"/>
<dbReference type="RefSeq" id="WP_066386246.1">
    <property type="nucleotide sequence ID" value="NZ_CP022572.1"/>
</dbReference>
<reference evidence="6 7" key="1">
    <citation type="submission" date="2017-07" db="EMBL/GenBank/DDBJ databases">
        <title>The complete genome sequence of Bacillus mesonae strain H20-5, an efficient strain improving plant abiotic stress resistance.</title>
        <authorList>
            <person name="Kim S.Y."/>
            <person name="Song H."/>
            <person name="Sang M.K."/>
            <person name="Weon H.-Y."/>
            <person name="Song J."/>
        </authorList>
    </citation>
    <scope>NUCLEOTIDE SEQUENCE [LARGE SCALE GENOMIC DNA]</scope>
    <source>
        <strain evidence="6 7">H20-5</strain>
    </source>
</reference>
<dbReference type="Gene3D" id="3.60.120.10">
    <property type="entry name" value="Anthranilate synthase"/>
    <property type="match status" value="1"/>
</dbReference>
<protein>
    <recommendedName>
        <fullName evidence="4">Isochorismate synthase MenF</fullName>
        <ecNumber evidence="4">5.4.4.2</ecNumber>
    </recommendedName>
    <alternativeName>
        <fullName evidence="4">Isochorismate mutase</fullName>
    </alternativeName>
</protein>
<feature type="domain" description="Chorismate-utilising enzyme C-terminal" evidence="5">
    <location>
        <begin position="202"/>
        <end position="455"/>
    </location>
</feature>
<evidence type="ECO:0000259" key="5">
    <source>
        <dbReference type="Pfam" id="PF00425"/>
    </source>
</evidence>
<dbReference type="InterPro" id="IPR005801">
    <property type="entry name" value="ADC_synthase"/>
</dbReference>
<proteinExistence type="inferred from homology"/>
<dbReference type="GO" id="GO:0000287">
    <property type="term" value="F:magnesium ion binding"/>
    <property type="evidence" value="ECO:0007669"/>
    <property type="project" value="UniProtKB-UniRule"/>
</dbReference>
<dbReference type="SUPFAM" id="SSF56322">
    <property type="entry name" value="ADC synthase"/>
    <property type="match status" value="1"/>
</dbReference>
<feature type="active site" description="Proton acceptor" evidence="4">
    <location>
        <position position="223"/>
    </location>
</feature>
<keyword evidence="4" id="KW-0474">Menaquinone biosynthesis</keyword>
<name>A0A3Q9QWZ2_9BACI</name>